<feature type="domain" description="AbiEi antitoxin N-terminal" evidence="1">
    <location>
        <begin position="5"/>
        <end position="45"/>
    </location>
</feature>
<evidence type="ECO:0000313" key="2">
    <source>
        <dbReference type="EMBL" id="GAA1686030.1"/>
    </source>
</evidence>
<dbReference type="Proteomes" id="UP001500280">
    <property type="component" value="Unassembled WGS sequence"/>
</dbReference>
<dbReference type="InterPro" id="IPR025159">
    <property type="entry name" value="AbiEi_N"/>
</dbReference>
<organism evidence="2 3">
    <name type="scientific">Kribbella yunnanensis</name>
    <dbReference type="NCBI Taxonomy" id="190194"/>
    <lineage>
        <taxon>Bacteria</taxon>
        <taxon>Bacillati</taxon>
        <taxon>Actinomycetota</taxon>
        <taxon>Actinomycetes</taxon>
        <taxon>Propionibacteriales</taxon>
        <taxon>Kribbellaceae</taxon>
        <taxon>Kribbella</taxon>
    </lineage>
</organism>
<comment type="caution">
    <text evidence="2">The sequence shown here is derived from an EMBL/GenBank/DDBJ whole genome shotgun (WGS) entry which is preliminary data.</text>
</comment>
<name>A0ABP4TDW5_9ACTN</name>
<proteinExistence type="predicted"/>
<evidence type="ECO:0000313" key="3">
    <source>
        <dbReference type="Proteomes" id="UP001500280"/>
    </source>
</evidence>
<dbReference type="Pfam" id="PF13338">
    <property type="entry name" value="AbiEi_4"/>
    <property type="match status" value="1"/>
</dbReference>
<dbReference type="EMBL" id="BAAANF010000010">
    <property type="protein sequence ID" value="GAA1686030.1"/>
    <property type="molecule type" value="Genomic_DNA"/>
</dbReference>
<accession>A0ABP4TDW5</accession>
<evidence type="ECO:0000259" key="1">
    <source>
        <dbReference type="Pfam" id="PF13338"/>
    </source>
</evidence>
<protein>
    <recommendedName>
        <fullName evidence="1">AbiEi antitoxin N-terminal domain-containing protein</fullName>
    </recommendedName>
</protein>
<gene>
    <name evidence="2" type="ORF">GCM10009745_33240</name>
</gene>
<keyword evidence="3" id="KW-1185">Reference proteome</keyword>
<reference evidence="3" key="1">
    <citation type="journal article" date="2019" name="Int. J. Syst. Evol. Microbiol.">
        <title>The Global Catalogue of Microorganisms (GCM) 10K type strain sequencing project: providing services to taxonomists for standard genome sequencing and annotation.</title>
        <authorList>
            <consortium name="The Broad Institute Genomics Platform"/>
            <consortium name="The Broad Institute Genome Sequencing Center for Infectious Disease"/>
            <person name="Wu L."/>
            <person name="Ma J."/>
        </authorList>
    </citation>
    <scope>NUCLEOTIDE SEQUENCE [LARGE SCALE GENOMIC DNA]</scope>
    <source>
        <strain evidence="3">JCM 14307</strain>
    </source>
</reference>
<sequence>MVNPELRRIADQQGGVVSSRQAAQAGYTREQIRERLADGRWRRVRYGQYADRVDLGDMPPWERQLFHHKQLVHAAINSMRSDSAVVSHHSALVLHGVPVWGVDLSEVQLTRTTLRTGSNAGVRHHRGLFDPADLTEVDGLMGSTVARAVAESAACTSLESGVVSVDAALRDGRIAPGELDRLVEQTEFWPGGPAIRAAFAFANPLSESVGESRMRVLMHNQGLPPPILQATFENEDGFIGRTDFFFVEEGTIVEFDGLQKYADGSREGLIREKVREDRLRALGFEVVRTTWADLNQPPRTARRIREGFARARAMRRAG</sequence>